<dbReference type="InterPro" id="IPR001932">
    <property type="entry name" value="PPM-type_phosphatase-like_dom"/>
</dbReference>
<comment type="similarity">
    <text evidence="1">Belongs to the PP2C family.</text>
</comment>
<evidence type="ECO:0000313" key="5">
    <source>
        <dbReference type="Proteomes" id="UP000242287"/>
    </source>
</evidence>
<dbReference type="PANTHER" id="PTHR12320:SF84">
    <property type="entry name" value="PROTEIN PHOSPHATASE"/>
    <property type="match status" value="1"/>
</dbReference>
<dbReference type="GO" id="GO:0046872">
    <property type="term" value="F:metal ion binding"/>
    <property type="evidence" value="ECO:0007669"/>
    <property type="project" value="UniProtKB-UniRule"/>
</dbReference>
<feature type="compositionally biased region" description="Pro residues" evidence="2">
    <location>
        <begin position="29"/>
        <end position="38"/>
    </location>
</feature>
<dbReference type="SMART" id="SM00332">
    <property type="entry name" value="PP2Cc"/>
    <property type="match status" value="1"/>
</dbReference>
<evidence type="ECO:0000256" key="1">
    <source>
        <dbReference type="RuleBase" id="RU366020"/>
    </source>
</evidence>
<keyword evidence="5" id="KW-1185">Reference proteome</keyword>
<reference evidence="4 5" key="1">
    <citation type="submission" date="2014-02" db="EMBL/GenBank/DDBJ databases">
        <title>Transposable element dynamics among asymbiotic and ectomycorrhizal Amanita fungi.</title>
        <authorList>
            <consortium name="DOE Joint Genome Institute"/>
            <person name="Hess J."/>
            <person name="Skrede I."/>
            <person name="Wolfe B."/>
            <person name="LaButti K."/>
            <person name="Ohm R.A."/>
            <person name="Grigoriev I.V."/>
            <person name="Pringle A."/>
        </authorList>
    </citation>
    <scope>NUCLEOTIDE SEQUENCE [LARGE SCALE GENOMIC DNA]</scope>
    <source>
        <strain evidence="4 5">SKay4041</strain>
    </source>
</reference>
<feature type="compositionally biased region" description="Low complexity" evidence="2">
    <location>
        <begin position="442"/>
        <end position="453"/>
    </location>
</feature>
<feature type="compositionally biased region" description="Polar residues" evidence="2">
    <location>
        <begin position="116"/>
        <end position="133"/>
    </location>
</feature>
<sequence>MKSIQKRIYTVLPRVAGATTASPSVQPSIPSPSTPPPRVRSNSLSSSTNRSFHTAGSGLPPLAFFDSPPPPSSRSSLPSPNRLLVEAKPSEIEGPQNPPHGQSSQHASGHPPFSLALTQPQGGSNGHTLVNNSLGTMPGHASLFAYSLSPAPKLQAGTPPKERTRQQHSQAKRHKLKYQLHVGAYGIPKDCASQDLLGSRGRVSRSKSEEDLSLAVQVGEDAYFVKDNAMGVADGVGGWAKTDRRERKPLRSRAASPPTSSAMFARRLMHYCSTELDTLSRNASLSPSPPNPSQLPPSQPQFTFSSPKPRPTPIIRSHASSIHWSDSCTSTFLSSQFISSSLPSSFTFTPPSPTSKSAHEEVTGLQEDLEDSLEELSDGINVLQILERAYDRTLKAHVEPAPPSPPDPRRSVSPSLLSKQQPGSEKDSTKPVDLTSTPSWQSSSTRASDGSGSNVKTEMVPLLRGSSTALLAILDHVPRHEVHENPSDGSAPYIQSISTTNTEEKGGYDAVIKIANLGDCMAMLVRGEEIAWRSQEMVWSFNTPKQLGPTSPTAPSDAHVFRLPVRADDILILSTDGLSDNLWDEEILNEVIMCRKAILGRNHILSTGSEVDGQRHEDGSARSPTISAAGRALYREILAKKLSEALCSRARRVSERPPGNPQHRRNGPLGERVVGPMLEKEIPFARRAREAGKEFFGGKIDDISVIVAVISPAADAADVDSGR</sequence>
<dbReference type="EC" id="3.1.3.16" evidence="1"/>
<keyword evidence="1" id="KW-0479">Metal-binding</keyword>
<dbReference type="AlphaFoldDB" id="A0A2A9NFQ8"/>
<evidence type="ECO:0000259" key="3">
    <source>
        <dbReference type="PROSITE" id="PS51746"/>
    </source>
</evidence>
<comment type="cofactor">
    <cofactor evidence="1">
        <name>Mg(2+)</name>
        <dbReference type="ChEBI" id="CHEBI:18420"/>
    </cofactor>
</comment>
<keyword evidence="1" id="KW-0904">Protein phosphatase</keyword>
<feature type="domain" description="PPM-type phosphatase" evidence="3">
    <location>
        <begin position="205"/>
        <end position="710"/>
    </location>
</feature>
<proteinExistence type="inferred from homology"/>
<gene>
    <name evidence="4" type="ORF">AMATHDRAFT_69605</name>
</gene>
<feature type="region of interest" description="Disordered" evidence="2">
    <location>
        <begin position="650"/>
        <end position="672"/>
    </location>
</feature>
<keyword evidence="1" id="KW-0464">Manganese</keyword>
<feature type="region of interest" description="Disordered" evidence="2">
    <location>
        <begin position="397"/>
        <end position="456"/>
    </location>
</feature>
<dbReference type="Proteomes" id="UP000242287">
    <property type="component" value="Unassembled WGS sequence"/>
</dbReference>
<name>A0A2A9NFQ8_9AGAR</name>
<dbReference type="EMBL" id="KZ302181">
    <property type="protein sequence ID" value="PFH46540.1"/>
    <property type="molecule type" value="Genomic_DNA"/>
</dbReference>
<feature type="compositionally biased region" description="Low complexity" evidence="2">
    <location>
        <begin position="39"/>
        <end position="51"/>
    </location>
</feature>
<feature type="compositionally biased region" description="Pro residues" evidence="2">
    <location>
        <begin position="287"/>
        <end position="299"/>
    </location>
</feature>
<feature type="region of interest" description="Disordered" evidence="2">
    <location>
        <begin position="240"/>
        <end position="260"/>
    </location>
</feature>
<dbReference type="GO" id="GO:0004722">
    <property type="term" value="F:protein serine/threonine phosphatase activity"/>
    <property type="evidence" value="ECO:0007669"/>
    <property type="project" value="UniProtKB-EC"/>
</dbReference>
<dbReference type="Gene3D" id="3.60.40.10">
    <property type="entry name" value="PPM-type phosphatase domain"/>
    <property type="match status" value="1"/>
</dbReference>
<feature type="region of interest" description="Disordered" evidence="2">
    <location>
        <begin position="280"/>
        <end position="315"/>
    </location>
</feature>
<feature type="region of interest" description="Disordered" evidence="2">
    <location>
        <begin position="344"/>
        <end position="368"/>
    </location>
</feature>
<dbReference type="InterPro" id="IPR039123">
    <property type="entry name" value="PPTC7"/>
</dbReference>
<dbReference type="STRING" id="703135.A0A2A9NFQ8"/>
<dbReference type="SUPFAM" id="SSF81606">
    <property type="entry name" value="PP2C-like"/>
    <property type="match status" value="1"/>
</dbReference>
<feature type="region of interest" description="Disordered" evidence="2">
    <location>
        <begin position="154"/>
        <end position="174"/>
    </location>
</feature>
<comment type="catalytic activity">
    <reaction evidence="1">
        <text>O-phospho-L-seryl-[protein] + H2O = L-seryl-[protein] + phosphate</text>
        <dbReference type="Rhea" id="RHEA:20629"/>
        <dbReference type="Rhea" id="RHEA-COMP:9863"/>
        <dbReference type="Rhea" id="RHEA-COMP:11604"/>
        <dbReference type="ChEBI" id="CHEBI:15377"/>
        <dbReference type="ChEBI" id="CHEBI:29999"/>
        <dbReference type="ChEBI" id="CHEBI:43474"/>
        <dbReference type="ChEBI" id="CHEBI:83421"/>
        <dbReference type="EC" id="3.1.3.16"/>
    </reaction>
</comment>
<dbReference type="OrthoDB" id="60843at2759"/>
<evidence type="ECO:0000313" key="4">
    <source>
        <dbReference type="EMBL" id="PFH46540.1"/>
    </source>
</evidence>
<dbReference type="PANTHER" id="PTHR12320">
    <property type="entry name" value="PROTEIN PHOSPHATASE 2C"/>
    <property type="match status" value="1"/>
</dbReference>
<comment type="catalytic activity">
    <reaction evidence="1">
        <text>O-phospho-L-threonyl-[protein] + H2O = L-threonyl-[protein] + phosphate</text>
        <dbReference type="Rhea" id="RHEA:47004"/>
        <dbReference type="Rhea" id="RHEA-COMP:11060"/>
        <dbReference type="Rhea" id="RHEA-COMP:11605"/>
        <dbReference type="ChEBI" id="CHEBI:15377"/>
        <dbReference type="ChEBI" id="CHEBI:30013"/>
        <dbReference type="ChEBI" id="CHEBI:43474"/>
        <dbReference type="ChEBI" id="CHEBI:61977"/>
        <dbReference type="EC" id="3.1.3.16"/>
    </reaction>
</comment>
<evidence type="ECO:0000256" key="2">
    <source>
        <dbReference type="SAM" id="MobiDB-lite"/>
    </source>
</evidence>
<dbReference type="PROSITE" id="PS51746">
    <property type="entry name" value="PPM_2"/>
    <property type="match status" value="1"/>
</dbReference>
<keyword evidence="1" id="KW-0460">Magnesium</keyword>
<feature type="compositionally biased region" description="Low complexity" evidence="2">
    <location>
        <begin position="73"/>
        <end position="84"/>
    </location>
</feature>
<comment type="cofactor">
    <cofactor evidence="1">
        <name>Mn(2+)</name>
        <dbReference type="ChEBI" id="CHEBI:29035"/>
    </cofactor>
</comment>
<keyword evidence="1" id="KW-0378">Hydrolase</keyword>
<feature type="region of interest" description="Disordered" evidence="2">
    <location>
        <begin position="15"/>
        <end position="133"/>
    </location>
</feature>
<protein>
    <recommendedName>
        <fullName evidence="1">Protein phosphatase</fullName>
        <ecNumber evidence="1">3.1.3.16</ecNumber>
    </recommendedName>
</protein>
<dbReference type="InterPro" id="IPR036457">
    <property type="entry name" value="PPM-type-like_dom_sf"/>
</dbReference>
<organism evidence="4 5">
    <name type="scientific">Amanita thiersii Skay4041</name>
    <dbReference type="NCBI Taxonomy" id="703135"/>
    <lineage>
        <taxon>Eukaryota</taxon>
        <taxon>Fungi</taxon>
        <taxon>Dikarya</taxon>
        <taxon>Basidiomycota</taxon>
        <taxon>Agaricomycotina</taxon>
        <taxon>Agaricomycetes</taxon>
        <taxon>Agaricomycetidae</taxon>
        <taxon>Agaricales</taxon>
        <taxon>Pluteineae</taxon>
        <taxon>Amanitaceae</taxon>
        <taxon>Amanita</taxon>
    </lineage>
</organism>
<accession>A0A2A9NFQ8</accession>